<dbReference type="Proteomes" id="UP000224130">
    <property type="component" value="Unassembled WGS sequence"/>
</dbReference>
<evidence type="ECO:0000313" key="4">
    <source>
        <dbReference type="Proteomes" id="UP000224130"/>
    </source>
</evidence>
<dbReference type="OrthoDB" id="517007at2"/>
<dbReference type="Gene3D" id="3.40.50.720">
    <property type="entry name" value="NAD(P)-binding Rossmann-like Domain"/>
    <property type="match status" value="1"/>
</dbReference>
<dbReference type="FunFam" id="3.40.50.720:FF:000084">
    <property type="entry name" value="Short-chain dehydrogenase reductase"/>
    <property type="match status" value="1"/>
</dbReference>
<proteinExistence type="inferred from homology"/>
<evidence type="ECO:0000256" key="2">
    <source>
        <dbReference type="ARBA" id="ARBA00023002"/>
    </source>
</evidence>
<protein>
    <submittedName>
        <fullName evidence="3">NAD(P)-dependent dehydrogenase (Short-subunit alcohol dehydrogenase family)</fullName>
    </submittedName>
</protein>
<dbReference type="Pfam" id="PF13561">
    <property type="entry name" value="adh_short_C2"/>
    <property type="match status" value="1"/>
</dbReference>
<keyword evidence="4" id="KW-1185">Reference proteome</keyword>
<dbReference type="InterPro" id="IPR002347">
    <property type="entry name" value="SDR_fam"/>
</dbReference>
<dbReference type="PRINTS" id="PR00080">
    <property type="entry name" value="SDRFAMILY"/>
</dbReference>
<name>A0A2A9EXI9_9MICO</name>
<dbReference type="AlphaFoldDB" id="A0A2A9EXI9"/>
<accession>A0A2A9EXI9</accession>
<dbReference type="SUPFAM" id="SSF51735">
    <property type="entry name" value="NAD(P)-binding Rossmann-fold domains"/>
    <property type="match status" value="1"/>
</dbReference>
<gene>
    <name evidence="3" type="ORF">ATJ88_1701</name>
</gene>
<evidence type="ECO:0000256" key="1">
    <source>
        <dbReference type="ARBA" id="ARBA00006484"/>
    </source>
</evidence>
<dbReference type="PANTHER" id="PTHR24321">
    <property type="entry name" value="DEHYDROGENASES, SHORT CHAIN"/>
    <property type="match status" value="1"/>
</dbReference>
<dbReference type="InterPro" id="IPR036291">
    <property type="entry name" value="NAD(P)-bd_dom_sf"/>
</dbReference>
<dbReference type="RefSeq" id="WP_098463445.1">
    <property type="nucleotide sequence ID" value="NZ_PDJJ01000001.1"/>
</dbReference>
<dbReference type="PANTHER" id="PTHR24321:SF8">
    <property type="entry name" value="ESTRADIOL 17-BETA-DEHYDROGENASE 8-RELATED"/>
    <property type="match status" value="1"/>
</dbReference>
<comment type="caution">
    <text evidence="3">The sequence shown here is derived from an EMBL/GenBank/DDBJ whole genome shotgun (WGS) entry which is preliminary data.</text>
</comment>
<evidence type="ECO:0000313" key="3">
    <source>
        <dbReference type="EMBL" id="PFG43022.1"/>
    </source>
</evidence>
<sequence>MSFPFADVSERSLIDLLSLAGRRAVVTGAAQGLGKAIAARLAEAGANLLLVDLNEEGARAAAAELGERHGVRALSTRADVTETSSVAAAADHAVAELGGIDIWVNNAGIFPNAPVTTMPDEMWDTTFAVNARGVFLGSREAARRMSPDGPGAVIVNVISTAGVQVAFPGMAAYVGSKHAALGMTKSLAVDLAPLGIRVLGVAPSFVPTEGNIAAAKAGAEAAAAAGVEMPPLDVMSSSRIGRLGTPDDIARVVLFAASDLSMVMTGSTLLADAGETV</sequence>
<organism evidence="3 4">
    <name type="scientific">Isoptericola jiangsuensis</name>
    <dbReference type="NCBI Taxonomy" id="548579"/>
    <lineage>
        <taxon>Bacteria</taxon>
        <taxon>Bacillati</taxon>
        <taxon>Actinomycetota</taxon>
        <taxon>Actinomycetes</taxon>
        <taxon>Micrococcales</taxon>
        <taxon>Promicromonosporaceae</taxon>
        <taxon>Isoptericola</taxon>
    </lineage>
</organism>
<keyword evidence="2" id="KW-0560">Oxidoreductase</keyword>
<dbReference type="GO" id="GO:0016491">
    <property type="term" value="F:oxidoreductase activity"/>
    <property type="evidence" value="ECO:0007669"/>
    <property type="project" value="UniProtKB-KW"/>
</dbReference>
<dbReference type="CDD" id="cd05233">
    <property type="entry name" value="SDR_c"/>
    <property type="match status" value="1"/>
</dbReference>
<dbReference type="PRINTS" id="PR00081">
    <property type="entry name" value="GDHRDH"/>
</dbReference>
<dbReference type="EMBL" id="PDJJ01000001">
    <property type="protein sequence ID" value="PFG43022.1"/>
    <property type="molecule type" value="Genomic_DNA"/>
</dbReference>
<reference evidence="3 4" key="1">
    <citation type="submission" date="2017-10" db="EMBL/GenBank/DDBJ databases">
        <title>Sequencing the genomes of 1000 actinobacteria strains.</title>
        <authorList>
            <person name="Klenk H.-P."/>
        </authorList>
    </citation>
    <scope>NUCLEOTIDE SEQUENCE [LARGE SCALE GENOMIC DNA]</scope>
    <source>
        <strain evidence="3 4">DSM 21863</strain>
    </source>
</reference>
<comment type="similarity">
    <text evidence="1">Belongs to the short-chain dehydrogenases/reductases (SDR) family.</text>
</comment>